<comment type="function">
    <text evidence="10">Interacts with outer membrane receptor proteins that carry out high-affinity binding and energy dependent uptake into the periplasmic space of specific substrates. It could act to transduce energy from the cytoplasmic membrane to specific energy-requiring processes in the outer membrane, resulting in the release into the periplasm of ligands bound by these outer membrane proteins.</text>
</comment>
<dbReference type="GO" id="GO:0015031">
    <property type="term" value="P:protein transport"/>
    <property type="evidence" value="ECO:0007669"/>
    <property type="project" value="UniProtKB-UniRule"/>
</dbReference>
<name>A0A6M4GSP8_9PROT</name>
<dbReference type="InterPro" id="IPR003538">
    <property type="entry name" value="TonB"/>
</dbReference>
<feature type="region of interest" description="Disordered" evidence="11">
    <location>
        <begin position="110"/>
        <end position="131"/>
    </location>
</feature>
<evidence type="ECO:0000256" key="9">
    <source>
        <dbReference type="ARBA" id="ARBA00023136"/>
    </source>
</evidence>
<feature type="domain" description="TonB C-terminal" evidence="12">
    <location>
        <begin position="137"/>
        <end position="222"/>
    </location>
</feature>
<evidence type="ECO:0000256" key="4">
    <source>
        <dbReference type="ARBA" id="ARBA00022475"/>
    </source>
</evidence>
<dbReference type="PANTHER" id="PTHR33446">
    <property type="entry name" value="PROTEIN TONB-RELATED"/>
    <property type="match status" value="1"/>
</dbReference>
<dbReference type="InterPro" id="IPR051045">
    <property type="entry name" value="TonB-dependent_transducer"/>
</dbReference>
<dbReference type="EMBL" id="CP053069">
    <property type="protein sequence ID" value="QJR10122.1"/>
    <property type="molecule type" value="Genomic_DNA"/>
</dbReference>
<evidence type="ECO:0000256" key="6">
    <source>
        <dbReference type="ARBA" id="ARBA00022692"/>
    </source>
</evidence>
<dbReference type="GO" id="GO:0098797">
    <property type="term" value="C:plasma membrane protein complex"/>
    <property type="evidence" value="ECO:0007669"/>
    <property type="project" value="TreeGrafter"/>
</dbReference>
<evidence type="ECO:0000256" key="10">
    <source>
        <dbReference type="RuleBase" id="RU362123"/>
    </source>
</evidence>
<dbReference type="InterPro" id="IPR006260">
    <property type="entry name" value="TonB/TolA_C"/>
</dbReference>
<dbReference type="KEGG" id="uru:DSM104443_01176"/>
<dbReference type="PANTHER" id="PTHR33446:SF2">
    <property type="entry name" value="PROTEIN TONB"/>
    <property type="match status" value="1"/>
</dbReference>
<keyword evidence="9 10" id="KW-0472">Membrane</keyword>
<keyword evidence="3 10" id="KW-0813">Transport</keyword>
<dbReference type="Proteomes" id="UP000501534">
    <property type="component" value="Chromosome"/>
</dbReference>
<dbReference type="SUPFAM" id="SSF74653">
    <property type="entry name" value="TolA/TonB C-terminal domain"/>
    <property type="match status" value="1"/>
</dbReference>
<sequence length="222" mass="24275">MEAQDDVADSSTGLGDAMNYRAEKQNFTGIGLVVLIHIAVGYALITGLSRTFIDRALQPTDVTFVPEPPRPLPRDVAPPEPRIVPVPTTAYVPPREIDIQVPADSAPIFDSRTTIPQPPADFGARDDSGTGSAIGPAVRKEFRPAHRVDPIYPRVAQREGIGGRVIARLHVTPEGTVSQVQIVSASNRMFEREVTRALSQWKFRPEPVGFIGEYEIVFNLTP</sequence>
<dbReference type="Pfam" id="PF03544">
    <property type="entry name" value="TonB_C"/>
    <property type="match status" value="1"/>
</dbReference>
<comment type="subcellular location">
    <subcellularLocation>
        <location evidence="1 10">Cell inner membrane</location>
        <topology evidence="1 10">Single-pass membrane protein</topology>
        <orientation evidence="1 10">Periplasmic side</orientation>
    </subcellularLocation>
</comment>
<evidence type="ECO:0000313" key="14">
    <source>
        <dbReference type="Proteomes" id="UP000501534"/>
    </source>
</evidence>
<evidence type="ECO:0000256" key="8">
    <source>
        <dbReference type="ARBA" id="ARBA00022989"/>
    </source>
</evidence>
<dbReference type="GO" id="GO:0030288">
    <property type="term" value="C:outer membrane-bounded periplasmic space"/>
    <property type="evidence" value="ECO:0007669"/>
    <property type="project" value="InterPro"/>
</dbReference>
<evidence type="ECO:0000256" key="11">
    <source>
        <dbReference type="SAM" id="MobiDB-lite"/>
    </source>
</evidence>
<evidence type="ECO:0000256" key="7">
    <source>
        <dbReference type="ARBA" id="ARBA00022927"/>
    </source>
</evidence>
<evidence type="ECO:0000256" key="3">
    <source>
        <dbReference type="ARBA" id="ARBA00022448"/>
    </source>
</evidence>
<keyword evidence="14" id="KW-1185">Reference proteome</keyword>
<dbReference type="GO" id="GO:0055085">
    <property type="term" value="P:transmembrane transport"/>
    <property type="evidence" value="ECO:0007669"/>
    <property type="project" value="InterPro"/>
</dbReference>
<dbReference type="Gene3D" id="3.30.2420.10">
    <property type="entry name" value="TonB"/>
    <property type="match status" value="1"/>
</dbReference>
<evidence type="ECO:0000259" key="12">
    <source>
        <dbReference type="PROSITE" id="PS52015"/>
    </source>
</evidence>
<keyword evidence="6 10" id="KW-0812">Transmembrane</keyword>
<evidence type="ECO:0000256" key="5">
    <source>
        <dbReference type="ARBA" id="ARBA00022519"/>
    </source>
</evidence>
<organism evidence="13 14">
    <name type="scientific">Usitatibacter rugosus</name>
    <dbReference type="NCBI Taxonomy" id="2732067"/>
    <lineage>
        <taxon>Bacteria</taxon>
        <taxon>Pseudomonadati</taxon>
        <taxon>Pseudomonadota</taxon>
        <taxon>Betaproteobacteria</taxon>
        <taxon>Nitrosomonadales</taxon>
        <taxon>Usitatibacteraceae</taxon>
        <taxon>Usitatibacter</taxon>
    </lineage>
</organism>
<dbReference type="NCBIfam" id="TIGR01352">
    <property type="entry name" value="tonB_Cterm"/>
    <property type="match status" value="1"/>
</dbReference>
<comment type="similarity">
    <text evidence="2 10">Belongs to the TonB family.</text>
</comment>
<evidence type="ECO:0000256" key="2">
    <source>
        <dbReference type="ARBA" id="ARBA00006555"/>
    </source>
</evidence>
<dbReference type="PROSITE" id="PS52015">
    <property type="entry name" value="TONB_CTD"/>
    <property type="match status" value="1"/>
</dbReference>
<reference evidence="13 14" key="1">
    <citation type="submission" date="2020-04" db="EMBL/GenBank/DDBJ databases">
        <title>Usitatibacter rugosus gen. nov., sp. nov. and Usitatibacter palustris sp. nov., novel members of Usitatibacteraceae fam. nov. within the order Nitrosomonadales isolated from soil.</title>
        <authorList>
            <person name="Huber K.J."/>
            <person name="Neumann-Schaal M."/>
            <person name="Geppert A."/>
            <person name="Luckner M."/>
            <person name="Wanner G."/>
            <person name="Overmann J."/>
        </authorList>
    </citation>
    <scope>NUCLEOTIDE SEQUENCE [LARGE SCALE GENOMIC DNA]</scope>
    <source>
        <strain evidence="13 14">0125_3</strain>
    </source>
</reference>
<evidence type="ECO:0000256" key="1">
    <source>
        <dbReference type="ARBA" id="ARBA00004383"/>
    </source>
</evidence>
<keyword evidence="8 10" id="KW-1133">Transmembrane helix</keyword>
<keyword evidence="5 10" id="KW-0997">Cell inner membrane</keyword>
<feature type="transmembrane region" description="Helical" evidence="10">
    <location>
        <begin position="27"/>
        <end position="45"/>
    </location>
</feature>
<protein>
    <recommendedName>
        <fullName evidence="10">Protein TonB</fullName>
    </recommendedName>
</protein>
<evidence type="ECO:0000313" key="13">
    <source>
        <dbReference type="EMBL" id="QJR10122.1"/>
    </source>
</evidence>
<accession>A0A6M4GSP8</accession>
<proteinExistence type="inferred from homology"/>
<keyword evidence="7 10" id="KW-0653">Protein transport</keyword>
<dbReference type="RefSeq" id="WP_171090398.1">
    <property type="nucleotide sequence ID" value="NZ_CP053069.1"/>
</dbReference>
<dbReference type="GO" id="GO:0015891">
    <property type="term" value="P:siderophore transport"/>
    <property type="evidence" value="ECO:0007669"/>
    <property type="project" value="InterPro"/>
</dbReference>
<dbReference type="PRINTS" id="PR01374">
    <property type="entry name" value="TONBPROTEIN"/>
</dbReference>
<dbReference type="AlphaFoldDB" id="A0A6M4GSP8"/>
<keyword evidence="4 10" id="KW-1003">Cell membrane</keyword>
<dbReference type="GO" id="GO:0031992">
    <property type="term" value="F:energy transducer activity"/>
    <property type="evidence" value="ECO:0007669"/>
    <property type="project" value="InterPro"/>
</dbReference>
<dbReference type="InterPro" id="IPR037682">
    <property type="entry name" value="TonB_C"/>
</dbReference>
<gene>
    <name evidence="13" type="ORF">DSM104443_01176</name>
</gene>
<keyword evidence="10" id="KW-0735">Signal-anchor</keyword>